<dbReference type="Proteomes" id="UP000298416">
    <property type="component" value="Unassembled WGS sequence"/>
</dbReference>
<dbReference type="GO" id="GO:0016114">
    <property type="term" value="P:terpenoid biosynthetic process"/>
    <property type="evidence" value="ECO:0007669"/>
    <property type="project" value="UniProtKB-ARBA"/>
</dbReference>
<dbReference type="GO" id="GO:0016712">
    <property type="term" value="F:oxidoreductase activity, acting on paired donors, with incorporation or reduction of molecular oxygen, reduced flavin or flavoprotein as one donor, and incorporation of one atom of oxygen"/>
    <property type="evidence" value="ECO:0007669"/>
    <property type="project" value="UniProtKB-ARBA"/>
</dbReference>
<dbReference type="InterPro" id="IPR001128">
    <property type="entry name" value="Cyt_P450"/>
</dbReference>
<keyword evidence="10" id="KW-0472">Membrane</keyword>
<dbReference type="GO" id="GO:0020037">
    <property type="term" value="F:heme binding"/>
    <property type="evidence" value="ECO:0007669"/>
    <property type="project" value="InterPro"/>
</dbReference>
<keyword evidence="14" id="KW-1185">Reference proteome</keyword>
<evidence type="ECO:0000256" key="6">
    <source>
        <dbReference type="ARBA" id="ARBA00022989"/>
    </source>
</evidence>
<keyword evidence="8 11" id="KW-0408">Iron</keyword>
<dbReference type="SUPFAM" id="SSF48264">
    <property type="entry name" value="Cytochrome P450"/>
    <property type="match status" value="1"/>
</dbReference>
<keyword evidence="6" id="KW-1133">Transmembrane helix</keyword>
<evidence type="ECO:0000256" key="11">
    <source>
        <dbReference type="PIRSR" id="PIRSR602401-1"/>
    </source>
</evidence>
<dbReference type="InterPro" id="IPR050665">
    <property type="entry name" value="Cytochrome_P450_Monooxygen"/>
</dbReference>
<dbReference type="Pfam" id="PF00067">
    <property type="entry name" value="p450"/>
    <property type="match status" value="1"/>
</dbReference>
<accession>A0A8X8ZJB4</accession>
<dbReference type="InterPro" id="IPR017972">
    <property type="entry name" value="Cyt_P450_CS"/>
</dbReference>
<evidence type="ECO:0000256" key="9">
    <source>
        <dbReference type="ARBA" id="ARBA00023033"/>
    </source>
</evidence>
<dbReference type="PRINTS" id="PR00385">
    <property type="entry name" value="P450"/>
</dbReference>
<dbReference type="PANTHER" id="PTHR24282:SF273">
    <property type="entry name" value="CYTOCHROME P450 CYP72A219-LIKE"/>
    <property type="match status" value="1"/>
</dbReference>
<keyword evidence="4" id="KW-0812">Transmembrane</keyword>
<reference evidence="13" key="2">
    <citation type="submission" date="2020-08" db="EMBL/GenBank/DDBJ databases">
        <title>Plant Genome Project.</title>
        <authorList>
            <person name="Zhang R.-G."/>
        </authorList>
    </citation>
    <scope>NUCLEOTIDE SEQUENCE</scope>
    <source>
        <strain evidence="13">Huo1</strain>
        <tissue evidence="13">Leaf</tissue>
    </source>
</reference>
<comment type="cofactor">
    <cofactor evidence="11">
        <name>heme</name>
        <dbReference type="ChEBI" id="CHEBI:30413"/>
    </cofactor>
</comment>
<dbReference type="AlphaFoldDB" id="A0A8X8ZJB4"/>
<keyword evidence="9 12" id="KW-0503">Monooxygenase</keyword>
<evidence type="ECO:0000256" key="8">
    <source>
        <dbReference type="ARBA" id="ARBA00023004"/>
    </source>
</evidence>
<evidence type="ECO:0000256" key="1">
    <source>
        <dbReference type="ARBA" id="ARBA00004167"/>
    </source>
</evidence>
<comment type="similarity">
    <text evidence="2 12">Belongs to the cytochrome P450 family.</text>
</comment>
<keyword evidence="5 11" id="KW-0479">Metal-binding</keyword>
<proteinExistence type="inferred from homology"/>
<evidence type="ECO:0000256" key="10">
    <source>
        <dbReference type="ARBA" id="ARBA00023136"/>
    </source>
</evidence>
<evidence type="ECO:0000256" key="5">
    <source>
        <dbReference type="ARBA" id="ARBA00022723"/>
    </source>
</evidence>
<feature type="binding site" description="axial binding residue" evidence="11">
    <location>
        <position position="257"/>
    </location>
    <ligand>
        <name>heme</name>
        <dbReference type="ChEBI" id="CHEBI:30413"/>
    </ligand>
    <ligandPart>
        <name>Fe</name>
        <dbReference type="ChEBI" id="CHEBI:18248"/>
    </ligandPart>
</feature>
<evidence type="ECO:0000256" key="2">
    <source>
        <dbReference type="ARBA" id="ARBA00010617"/>
    </source>
</evidence>
<dbReference type="PROSITE" id="PS00086">
    <property type="entry name" value="CYTOCHROME_P450"/>
    <property type="match status" value="1"/>
</dbReference>
<dbReference type="PANTHER" id="PTHR24282">
    <property type="entry name" value="CYTOCHROME P450 FAMILY MEMBER"/>
    <property type="match status" value="1"/>
</dbReference>
<keyword evidence="7 12" id="KW-0560">Oxidoreductase</keyword>
<sequence>MSPEGVCDVDFWPYLENITSDAISRTAFGSSYEEGRRIFEFLPTKRNNRMKEIESQVRPIVRALIDRRVNAIKAGEAINPDLLGMLLESNFQEIEQHGHKSFGMTIDEIIEECKVFYFAGQETTSTLLSWTMVLLSKHQEWQKRARDEIYNVFGKEKPNYEGLSQLKTVSMILFEVLRFYPPVVALLRHVTEEIKLGKYTLPKDIGLNIPVLWLHHSREFWGDDAMEFNPERFRDGVAKAVKGSGMFCPFGWGPRICLGQNFAMVEAKAVLSMILQRFTIELSSSYTHAPRLIFTLQPQHGLHLTLRRI</sequence>
<reference evidence="13" key="1">
    <citation type="submission" date="2018-01" db="EMBL/GenBank/DDBJ databases">
        <authorList>
            <person name="Mao J.F."/>
        </authorList>
    </citation>
    <scope>NUCLEOTIDE SEQUENCE</scope>
    <source>
        <strain evidence="13">Huo1</strain>
        <tissue evidence="13">Leaf</tissue>
    </source>
</reference>
<comment type="subcellular location">
    <subcellularLocation>
        <location evidence="1">Membrane</location>
        <topology evidence="1">Single-pass membrane protein</topology>
    </subcellularLocation>
</comment>
<keyword evidence="3 11" id="KW-0349">Heme</keyword>
<evidence type="ECO:0000256" key="7">
    <source>
        <dbReference type="ARBA" id="ARBA00023002"/>
    </source>
</evidence>
<dbReference type="InterPro" id="IPR002401">
    <property type="entry name" value="Cyt_P450_E_grp-I"/>
</dbReference>
<dbReference type="Gene3D" id="1.10.630.10">
    <property type="entry name" value="Cytochrome P450"/>
    <property type="match status" value="1"/>
</dbReference>
<evidence type="ECO:0000256" key="12">
    <source>
        <dbReference type="RuleBase" id="RU000461"/>
    </source>
</evidence>
<evidence type="ECO:0000256" key="3">
    <source>
        <dbReference type="ARBA" id="ARBA00022617"/>
    </source>
</evidence>
<comment type="caution">
    <text evidence="13">The sequence shown here is derived from an EMBL/GenBank/DDBJ whole genome shotgun (WGS) entry which is preliminary data.</text>
</comment>
<dbReference type="InterPro" id="IPR036396">
    <property type="entry name" value="Cyt_P450_sf"/>
</dbReference>
<dbReference type="PRINTS" id="PR00463">
    <property type="entry name" value="EP450I"/>
</dbReference>
<dbReference type="EMBL" id="PNBA02000011">
    <property type="protein sequence ID" value="KAG6407112.1"/>
    <property type="molecule type" value="Genomic_DNA"/>
</dbReference>
<evidence type="ECO:0000313" key="14">
    <source>
        <dbReference type="Proteomes" id="UP000298416"/>
    </source>
</evidence>
<gene>
    <name evidence="13" type="ORF">SASPL_130094</name>
</gene>
<evidence type="ECO:0000256" key="4">
    <source>
        <dbReference type="ARBA" id="ARBA00022692"/>
    </source>
</evidence>
<organism evidence="13">
    <name type="scientific">Salvia splendens</name>
    <name type="common">Scarlet sage</name>
    <dbReference type="NCBI Taxonomy" id="180675"/>
    <lineage>
        <taxon>Eukaryota</taxon>
        <taxon>Viridiplantae</taxon>
        <taxon>Streptophyta</taxon>
        <taxon>Embryophyta</taxon>
        <taxon>Tracheophyta</taxon>
        <taxon>Spermatophyta</taxon>
        <taxon>Magnoliopsida</taxon>
        <taxon>eudicotyledons</taxon>
        <taxon>Gunneridae</taxon>
        <taxon>Pentapetalae</taxon>
        <taxon>asterids</taxon>
        <taxon>lamiids</taxon>
        <taxon>Lamiales</taxon>
        <taxon>Lamiaceae</taxon>
        <taxon>Nepetoideae</taxon>
        <taxon>Mentheae</taxon>
        <taxon>Salviinae</taxon>
        <taxon>Salvia</taxon>
        <taxon>Salvia subgen. Calosphace</taxon>
        <taxon>core Calosphace</taxon>
    </lineage>
</organism>
<evidence type="ECO:0000313" key="13">
    <source>
        <dbReference type="EMBL" id="KAG6407112.1"/>
    </source>
</evidence>
<protein>
    <submittedName>
        <fullName evidence="13">Uncharacterized protein</fullName>
    </submittedName>
</protein>
<dbReference type="GO" id="GO:0005506">
    <property type="term" value="F:iron ion binding"/>
    <property type="evidence" value="ECO:0007669"/>
    <property type="project" value="InterPro"/>
</dbReference>
<dbReference type="GO" id="GO:0016020">
    <property type="term" value="C:membrane"/>
    <property type="evidence" value="ECO:0007669"/>
    <property type="project" value="UniProtKB-SubCell"/>
</dbReference>
<name>A0A8X8ZJB4_SALSN</name>